<dbReference type="SMART" id="SM00034">
    <property type="entry name" value="CLECT"/>
    <property type="match status" value="1"/>
</dbReference>
<feature type="region of interest" description="Disordered" evidence="11">
    <location>
        <begin position="375"/>
        <end position="397"/>
    </location>
</feature>
<dbReference type="InterPro" id="IPR002172">
    <property type="entry name" value="LDrepeatLR_classA_rpt"/>
</dbReference>
<keyword evidence="12" id="KW-0812">Transmembrane</keyword>
<dbReference type="InterPro" id="IPR016186">
    <property type="entry name" value="C-type_lectin-like/link_sf"/>
</dbReference>
<keyword evidence="5" id="KW-0378">Hydrolase</keyword>
<dbReference type="CDD" id="cd00037">
    <property type="entry name" value="CLECT"/>
    <property type="match status" value="1"/>
</dbReference>
<evidence type="ECO:0000259" key="15">
    <source>
        <dbReference type="PROSITE" id="PS50287"/>
    </source>
</evidence>
<dbReference type="SMART" id="SM00192">
    <property type="entry name" value="LDLa"/>
    <property type="match status" value="1"/>
</dbReference>
<dbReference type="PANTHER" id="PTHR48071:SF18">
    <property type="entry name" value="DELETED IN MALIGNANT BRAIN TUMORS 1 PROTEIN-RELATED"/>
    <property type="match status" value="1"/>
</dbReference>
<dbReference type="Proteomes" id="UP000887565">
    <property type="component" value="Unplaced"/>
</dbReference>
<keyword evidence="3 8" id="KW-0420">Kringle</keyword>
<reference evidence="17" key="1">
    <citation type="submission" date="2022-11" db="UniProtKB">
        <authorList>
            <consortium name="WormBaseParasite"/>
        </authorList>
    </citation>
    <scope>IDENTIFICATION</scope>
</reference>
<keyword evidence="7 10" id="KW-1015">Disulfide bond</keyword>
<feature type="disulfide bond" evidence="10">
    <location>
        <begin position="74"/>
        <end position="138"/>
    </location>
</feature>
<dbReference type="InterPro" id="IPR038178">
    <property type="entry name" value="Kringle_sf"/>
</dbReference>
<protein>
    <submittedName>
        <fullName evidence="17">Neurotrypsin</fullName>
    </submittedName>
</protein>
<dbReference type="InterPro" id="IPR016187">
    <property type="entry name" value="CTDL_fold"/>
</dbReference>
<dbReference type="PRINTS" id="PR00018">
    <property type="entry name" value="KRINGLE"/>
</dbReference>
<evidence type="ECO:0000256" key="11">
    <source>
        <dbReference type="SAM" id="MobiDB-lite"/>
    </source>
</evidence>
<dbReference type="Gene3D" id="2.40.20.10">
    <property type="entry name" value="Plasminogen Kringle 4"/>
    <property type="match status" value="1"/>
</dbReference>
<dbReference type="PANTHER" id="PTHR48071">
    <property type="entry name" value="SRCR DOMAIN-CONTAINING PROTEIN"/>
    <property type="match status" value="1"/>
</dbReference>
<feature type="domain" description="Kringle" evidence="14">
    <location>
        <begin position="210"/>
        <end position="285"/>
    </location>
</feature>
<dbReference type="Pfam" id="PF00530">
    <property type="entry name" value="SRCR"/>
    <property type="match status" value="1"/>
</dbReference>
<evidence type="ECO:0000256" key="10">
    <source>
        <dbReference type="PROSITE-ProRule" id="PRU00196"/>
    </source>
</evidence>
<dbReference type="InterPro" id="IPR036055">
    <property type="entry name" value="LDL_receptor-like_sf"/>
</dbReference>
<feature type="transmembrane region" description="Helical" evidence="12">
    <location>
        <begin position="7"/>
        <end position="26"/>
    </location>
</feature>
<evidence type="ECO:0000256" key="6">
    <source>
        <dbReference type="ARBA" id="ARBA00022825"/>
    </source>
</evidence>
<dbReference type="InterPro" id="IPR036772">
    <property type="entry name" value="SRCR-like_dom_sf"/>
</dbReference>
<keyword evidence="2" id="KW-0964">Secreted</keyword>
<comment type="subcellular location">
    <subcellularLocation>
        <location evidence="1">Secreted</location>
    </subcellularLocation>
</comment>
<evidence type="ECO:0000256" key="2">
    <source>
        <dbReference type="ARBA" id="ARBA00022525"/>
    </source>
</evidence>
<dbReference type="Gene3D" id="3.10.250.10">
    <property type="entry name" value="SRCR-like domain"/>
    <property type="match status" value="1"/>
</dbReference>
<sequence length="430" mass="48543">MCHNKLIIIYQFYFFAEAIAVVYYGADDHAMSYQSTVDRAGYSSQIVRLRGYNREVGSGRIEIYTNGTGWGLMCRNNFDINAGHVICRQLGFERGAKQIVSGLHYGSGHLDHFALNNVNCRGDETNILMCEKPSTVDCEFSSESMGLRCTPNYASKCDPGGVLYENTCYYFIRNHRRNFHEALKYCTSDGKHLVNIYSQQINDFLSEVAASLPDAGKDYDGSANVSVLGQACLHWNDQRIPESIKKKISLSHNYCRNLDGDTSPWCFILNDNDKVQKSMCDLPLCSVSFCATGFVQCGSTKKCIHKEFVCDYQKDCPNGYDEADCPNWLEKFMKVHQRRLHKVWELQSEVWNHVLHPQVHTSPCRWENEADHYDGGGNDTGTRRQRGKGQPAQMGACGGRTSRAVLLRGLSISCTCAGETSTKKEHEKRD</sequence>
<evidence type="ECO:0000256" key="5">
    <source>
        <dbReference type="ARBA" id="ARBA00022801"/>
    </source>
</evidence>
<dbReference type="WBParaSite" id="nRc.2.0.1.t16720-RA">
    <property type="protein sequence ID" value="nRc.2.0.1.t16720-RA"/>
    <property type="gene ID" value="nRc.2.0.1.g16720"/>
</dbReference>
<feature type="domain" description="C-type lectin" evidence="13">
    <location>
        <begin position="164"/>
        <end position="265"/>
    </location>
</feature>
<evidence type="ECO:0000256" key="9">
    <source>
        <dbReference type="PROSITE-ProRule" id="PRU00124"/>
    </source>
</evidence>
<dbReference type="PROSITE" id="PS50068">
    <property type="entry name" value="LDLRA_2"/>
    <property type="match status" value="1"/>
</dbReference>
<accession>A0A915IS72</accession>
<evidence type="ECO:0000256" key="12">
    <source>
        <dbReference type="SAM" id="Phobius"/>
    </source>
</evidence>
<keyword evidence="16" id="KW-1185">Reference proteome</keyword>
<evidence type="ECO:0000259" key="14">
    <source>
        <dbReference type="PROSITE" id="PS50070"/>
    </source>
</evidence>
<evidence type="ECO:0000313" key="17">
    <source>
        <dbReference type="WBParaSite" id="nRc.2.0.1.t16720-RA"/>
    </source>
</evidence>
<dbReference type="InterPro" id="IPR001190">
    <property type="entry name" value="SRCR"/>
</dbReference>
<dbReference type="SMART" id="SM00130">
    <property type="entry name" value="KR"/>
    <property type="match status" value="1"/>
</dbReference>
<organism evidence="16 17">
    <name type="scientific">Romanomermis culicivorax</name>
    <name type="common">Nematode worm</name>
    <dbReference type="NCBI Taxonomy" id="13658"/>
    <lineage>
        <taxon>Eukaryota</taxon>
        <taxon>Metazoa</taxon>
        <taxon>Ecdysozoa</taxon>
        <taxon>Nematoda</taxon>
        <taxon>Enoplea</taxon>
        <taxon>Dorylaimia</taxon>
        <taxon>Mermithida</taxon>
        <taxon>Mermithoidea</taxon>
        <taxon>Mermithidae</taxon>
        <taxon>Romanomermis</taxon>
    </lineage>
</organism>
<evidence type="ECO:0000256" key="7">
    <source>
        <dbReference type="ARBA" id="ARBA00023157"/>
    </source>
</evidence>
<dbReference type="PROSITE" id="PS50041">
    <property type="entry name" value="C_TYPE_LECTIN_2"/>
    <property type="match status" value="1"/>
</dbReference>
<evidence type="ECO:0000256" key="8">
    <source>
        <dbReference type="PROSITE-ProRule" id="PRU00121"/>
    </source>
</evidence>
<proteinExistence type="predicted"/>
<keyword evidence="6" id="KW-0720">Serine protease</keyword>
<dbReference type="GO" id="GO:0006508">
    <property type="term" value="P:proteolysis"/>
    <property type="evidence" value="ECO:0007669"/>
    <property type="project" value="UniProtKB-KW"/>
</dbReference>
<dbReference type="Pfam" id="PF00057">
    <property type="entry name" value="Ldl_recept_a"/>
    <property type="match status" value="1"/>
</dbReference>
<evidence type="ECO:0000313" key="16">
    <source>
        <dbReference type="Proteomes" id="UP000887565"/>
    </source>
</evidence>
<feature type="disulfide bond" evidence="9">
    <location>
        <begin position="310"/>
        <end position="325"/>
    </location>
</feature>
<keyword evidence="12" id="KW-0472">Membrane</keyword>
<dbReference type="Pfam" id="PF00051">
    <property type="entry name" value="Kringle"/>
    <property type="match status" value="1"/>
</dbReference>
<dbReference type="GO" id="GO:0016020">
    <property type="term" value="C:membrane"/>
    <property type="evidence" value="ECO:0007669"/>
    <property type="project" value="InterPro"/>
</dbReference>
<feature type="domain" description="SRCR" evidence="15">
    <location>
        <begin position="47"/>
        <end position="150"/>
    </location>
</feature>
<dbReference type="InterPro" id="IPR013806">
    <property type="entry name" value="Kringle-like"/>
</dbReference>
<dbReference type="SUPFAM" id="SSF56436">
    <property type="entry name" value="C-type lectin-like"/>
    <property type="match status" value="1"/>
</dbReference>
<evidence type="ECO:0000256" key="3">
    <source>
        <dbReference type="ARBA" id="ARBA00022572"/>
    </source>
</evidence>
<dbReference type="PROSITE" id="PS50070">
    <property type="entry name" value="KRINGLE_2"/>
    <property type="match status" value="1"/>
</dbReference>
<keyword evidence="4" id="KW-0645">Protease</keyword>
<evidence type="ECO:0000259" key="13">
    <source>
        <dbReference type="PROSITE" id="PS50041"/>
    </source>
</evidence>
<dbReference type="InterPro" id="IPR018056">
    <property type="entry name" value="Kringle_CS"/>
</dbReference>
<dbReference type="InterPro" id="IPR000001">
    <property type="entry name" value="Kringle"/>
</dbReference>
<evidence type="ECO:0000256" key="4">
    <source>
        <dbReference type="ARBA" id="ARBA00022670"/>
    </source>
</evidence>
<dbReference type="CDD" id="cd00112">
    <property type="entry name" value="LDLa"/>
    <property type="match status" value="1"/>
</dbReference>
<feature type="disulfide bond" evidence="10">
    <location>
        <begin position="120"/>
        <end position="130"/>
    </location>
</feature>
<dbReference type="SMART" id="SM00202">
    <property type="entry name" value="SR"/>
    <property type="match status" value="1"/>
</dbReference>
<keyword evidence="12" id="KW-1133">Transmembrane helix</keyword>
<dbReference type="GO" id="GO:0008236">
    <property type="term" value="F:serine-type peptidase activity"/>
    <property type="evidence" value="ECO:0007669"/>
    <property type="project" value="UniProtKB-KW"/>
</dbReference>
<dbReference type="Gene3D" id="2.40.128.620">
    <property type="match status" value="1"/>
</dbReference>
<dbReference type="Gene3D" id="3.10.100.10">
    <property type="entry name" value="Mannose-Binding Protein A, subunit A"/>
    <property type="match status" value="1"/>
</dbReference>
<dbReference type="PROSITE" id="PS50287">
    <property type="entry name" value="SRCR_2"/>
    <property type="match status" value="1"/>
</dbReference>
<dbReference type="SUPFAM" id="SSF57440">
    <property type="entry name" value="Kringle-like"/>
    <property type="match status" value="1"/>
</dbReference>
<dbReference type="AlphaFoldDB" id="A0A915IS72"/>
<evidence type="ECO:0000256" key="1">
    <source>
        <dbReference type="ARBA" id="ARBA00004613"/>
    </source>
</evidence>
<comment type="caution">
    <text evidence="10">Lacks conserved residue(s) required for the propagation of feature annotation.</text>
</comment>
<dbReference type="SUPFAM" id="SSF57424">
    <property type="entry name" value="LDL receptor-like module"/>
    <property type="match status" value="1"/>
</dbReference>
<dbReference type="GO" id="GO:0005576">
    <property type="term" value="C:extracellular region"/>
    <property type="evidence" value="ECO:0007669"/>
    <property type="project" value="UniProtKB-SubCell"/>
</dbReference>
<dbReference type="InterPro" id="IPR001304">
    <property type="entry name" value="C-type_lectin-like"/>
</dbReference>
<dbReference type="SUPFAM" id="SSF56487">
    <property type="entry name" value="SRCR-like"/>
    <property type="match status" value="1"/>
</dbReference>
<name>A0A915IS72_ROMCU</name>
<dbReference type="PROSITE" id="PS00021">
    <property type="entry name" value="KRINGLE_1"/>
    <property type="match status" value="1"/>
</dbReference>